<comment type="function">
    <text evidence="1">Component of ribonuclease P, a ribonucleoprotein complex that generates mature tRNA molecules by cleaving their 5'-ends.</text>
</comment>
<dbReference type="Proteomes" id="UP000515159">
    <property type="component" value="Chromosome 4"/>
</dbReference>
<dbReference type="SUPFAM" id="SSF101744">
    <property type="entry name" value="Rof/RNase P subunit-like"/>
    <property type="match status" value="1"/>
</dbReference>
<dbReference type="Gene3D" id="2.30.30.210">
    <property type="entry name" value="Ribonuclease P/MRP, subunit p29"/>
    <property type="match status" value="1"/>
</dbReference>
<proteinExistence type="inferred from homology"/>
<reference evidence="10 11" key="1">
    <citation type="submission" date="2025-04" db="UniProtKB">
        <authorList>
            <consortium name="RefSeq"/>
        </authorList>
    </citation>
    <scope>IDENTIFICATION</scope>
</reference>
<dbReference type="GeneID" id="117359448"/>
<name>A0A6P8QGW3_GEOSA</name>
<dbReference type="PANTHER" id="PTHR13348:SF0">
    <property type="entry name" value="RIBONUCLEASE P PROTEIN SUBUNIT P29"/>
    <property type="match status" value="1"/>
</dbReference>
<comment type="similarity">
    <text evidence="3">Belongs to the eukaryotic/archaeal RNase P protein component 1 family.</text>
</comment>
<protein>
    <recommendedName>
        <fullName evidence="4">Ribonuclease P protein subunit p29</fullName>
    </recommendedName>
</protein>
<dbReference type="InterPro" id="IPR002730">
    <property type="entry name" value="Rpp29/RNP1"/>
</dbReference>
<comment type="subcellular location">
    <subcellularLocation>
        <location evidence="2">Nucleus</location>
        <location evidence="2">Nucleolus</location>
    </subcellularLocation>
</comment>
<evidence type="ECO:0000256" key="2">
    <source>
        <dbReference type="ARBA" id="ARBA00004604"/>
    </source>
</evidence>
<keyword evidence="6" id="KW-0819">tRNA processing</keyword>
<dbReference type="GO" id="GO:0000172">
    <property type="term" value="C:ribonuclease MRP complex"/>
    <property type="evidence" value="ECO:0007669"/>
    <property type="project" value="InterPro"/>
</dbReference>
<evidence type="ECO:0000256" key="6">
    <source>
        <dbReference type="ARBA" id="ARBA00022694"/>
    </source>
</evidence>
<evidence type="ECO:0000256" key="8">
    <source>
        <dbReference type="ARBA" id="ARBA00046486"/>
    </source>
</evidence>
<evidence type="ECO:0000313" key="9">
    <source>
        <dbReference type="Proteomes" id="UP000515159"/>
    </source>
</evidence>
<comment type="subunit">
    <text evidence="8">Component of nuclear RNase P and RNase MRP ribonucleoproteins. RNase P consists of a catalytic RNA moiety and 10 different protein chains; POP1, POP4, POP5, POP7, RPP14, RPP21, RPP25, RPP30, RPP38 and RPP40. Within the RNase P complex, POP1, POP7 and RPP25 form the 'finger' subcomplex, POP5, RPP14, RPP40 and homodimeric RPP30 form the 'palm' subcomplex, and RPP21, POP4 and RPP38 form the 'wrist' subcomplex. All subunits of the RNase P complex interact with the catalytic RNA. Several subunits of RNase P are also part of the RNase MRP complex. RNase MRP consists of a catalytic RNA moiety and about 8 protein subunits; POP1, POP7, RPP25, RPP30, RPP38, RPP40 and possibly also POP4 and POP5.</text>
</comment>
<dbReference type="GO" id="GO:0005730">
    <property type="term" value="C:nucleolus"/>
    <property type="evidence" value="ECO:0007669"/>
    <property type="project" value="UniProtKB-SubCell"/>
</dbReference>
<dbReference type="PANTHER" id="PTHR13348">
    <property type="entry name" value="RIBONUCLEASE P SUBUNIT P29"/>
    <property type="match status" value="1"/>
</dbReference>
<keyword evidence="7" id="KW-0539">Nucleus</keyword>
<dbReference type="CTD" id="10775"/>
<evidence type="ECO:0000313" key="10">
    <source>
        <dbReference type="RefSeq" id="XP_033798147.1"/>
    </source>
</evidence>
<dbReference type="InterPro" id="IPR023534">
    <property type="entry name" value="Rof/RNase_P-like"/>
</dbReference>
<accession>A0A6P8QGW3</accession>
<dbReference type="GO" id="GO:0001682">
    <property type="term" value="P:tRNA 5'-leader removal"/>
    <property type="evidence" value="ECO:0007669"/>
    <property type="project" value="InterPro"/>
</dbReference>
<dbReference type="FunFam" id="2.30.30.210:FF:000001">
    <property type="entry name" value="Ribonuclease P protein subunit p29"/>
    <property type="match status" value="1"/>
</dbReference>
<gene>
    <name evidence="10 11" type="primary">POP4</name>
</gene>
<dbReference type="SMART" id="SM00538">
    <property type="entry name" value="POP4"/>
    <property type="match status" value="1"/>
</dbReference>
<evidence type="ECO:0000256" key="5">
    <source>
        <dbReference type="ARBA" id="ARBA00022553"/>
    </source>
</evidence>
<dbReference type="AlphaFoldDB" id="A0A6P8QGW3"/>
<sequence length="236" mass="27212">MEDAIYKTLPSAEAKELNIQVLVMEFLGDDAVLLSCPQGPKESEAFVSAFLKRCLPGLREEVIQERLNRKAVILEHSIKQKKKQKRKRRKGLSAKEKRQLRLFEIKPEQQRYDLFLPLHNLWKQYIRDLCNGLRADTQPQMIQTKLLKADLHGAFVTVKKSKCPTYVGLSGIILQETKHIFKIITKDDKLKAVPKCNTVFSVEVDGFISYIYGSRFQLRSSERSAKKFKMKGSIDL</sequence>
<evidence type="ECO:0000256" key="1">
    <source>
        <dbReference type="ARBA" id="ARBA00002435"/>
    </source>
</evidence>
<dbReference type="KEGG" id="gsh:117359448"/>
<evidence type="ECO:0000256" key="4">
    <source>
        <dbReference type="ARBA" id="ARBA00016225"/>
    </source>
</evidence>
<dbReference type="InterPro" id="IPR036980">
    <property type="entry name" value="RNase_P/MRP_Rpp29_sf"/>
</dbReference>
<evidence type="ECO:0000313" key="11">
    <source>
        <dbReference type="RefSeq" id="XP_033798148.1"/>
    </source>
</evidence>
<dbReference type="OrthoDB" id="124041at2759"/>
<evidence type="ECO:0000256" key="7">
    <source>
        <dbReference type="ARBA" id="ARBA00023242"/>
    </source>
</evidence>
<dbReference type="Pfam" id="PF01868">
    <property type="entry name" value="RNase_P-MRP_p29"/>
    <property type="match status" value="1"/>
</dbReference>
<dbReference type="GO" id="GO:0006364">
    <property type="term" value="P:rRNA processing"/>
    <property type="evidence" value="ECO:0007669"/>
    <property type="project" value="TreeGrafter"/>
</dbReference>
<dbReference type="GO" id="GO:0030677">
    <property type="term" value="C:ribonuclease P complex"/>
    <property type="evidence" value="ECO:0007669"/>
    <property type="project" value="InterPro"/>
</dbReference>
<evidence type="ECO:0000256" key="3">
    <source>
        <dbReference type="ARBA" id="ARBA00006181"/>
    </source>
</evidence>
<organism evidence="9 10">
    <name type="scientific">Geotrypetes seraphini</name>
    <name type="common">Gaboon caecilian</name>
    <name type="synonym">Caecilia seraphini</name>
    <dbReference type="NCBI Taxonomy" id="260995"/>
    <lineage>
        <taxon>Eukaryota</taxon>
        <taxon>Metazoa</taxon>
        <taxon>Chordata</taxon>
        <taxon>Craniata</taxon>
        <taxon>Vertebrata</taxon>
        <taxon>Euteleostomi</taxon>
        <taxon>Amphibia</taxon>
        <taxon>Gymnophiona</taxon>
        <taxon>Geotrypetes</taxon>
    </lineage>
</organism>
<keyword evidence="5" id="KW-0597">Phosphoprotein</keyword>
<dbReference type="GO" id="GO:0033204">
    <property type="term" value="F:ribonuclease P RNA binding"/>
    <property type="evidence" value="ECO:0007669"/>
    <property type="project" value="InterPro"/>
</dbReference>
<dbReference type="InterPro" id="IPR016848">
    <property type="entry name" value="RNase_P/MRP_Rpp29-subunit"/>
</dbReference>
<dbReference type="RefSeq" id="XP_033798147.1">
    <property type="nucleotide sequence ID" value="XM_033942256.1"/>
</dbReference>
<keyword evidence="9" id="KW-1185">Reference proteome</keyword>
<dbReference type="RefSeq" id="XP_033798148.1">
    <property type="nucleotide sequence ID" value="XM_033942257.1"/>
</dbReference>